<gene>
    <name evidence="2" type="ORF">GCM10023346_33360</name>
</gene>
<comment type="caution">
    <text evidence="2">The sequence shown here is derived from an EMBL/GenBank/DDBJ whole genome shotgun (WGS) entry which is preliminary data.</text>
</comment>
<keyword evidence="3" id="KW-1185">Reference proteome</keyword>
<feature type="region of interest" description="Disordered" evidence="1">
    <location>
        <begin position="72"/>
        <end position="91"/>
    </location>
</feature>
<evidence type="ECO:0000313" key="3">
    <source>
        <dbReference type="Proteomes" id="UP001500200"/>
    </source>
</evidence>
<name>A0ABP9SK18_9MICC</name>
<evidence type="ECO:0000256" key="1">
    <source>
        <dbReference type="SAM" id="MobiDB-lite"/>
    </source>
</evidence>
<sequence>MPDNGSRRRGRWSAKWDFGAEIGDQAHSSIFADVADAAHRSTLVRKGLGDGYHCSVRRFEPESEARVLIDEEFKHPGHAYPPEQRAARDAR</sequence>
<organism evidence="2 3">
    <name type="scientific">Arthrobacter gyeryongensis</name>
    <dbReference type="NCBI Taxonomy" id="1650592"/>
    <lineage>
        <taxon>Bacteria</taxon>
        <taxon>Bacillati</taxon>
        <taxon>Actinomycetota</taxon>
        <taxon>Actinomycetes</taxon>
        <taxon>Micrococcales</taxon>
        <taxon>Micrococcaceae</taxon>
        <taxon>Arthrobacter</taxon>
    </lineage>
</organism>
<dbReference type="Proteomes" id="UP001500200">
    <property type="component" value="Unassembled WGS sequence"/>
</dbReference>
<protein>
    <submittedName>
        <fullName evidence="2">Uncharacterized protein</fullName>
    </submittedName>
</protein>
<accession>A0ABP9SK18</accession>
<evidence type="ECO:0000313" key="2">
    <source>
        <dbReference type="EMBL" id="GAA5197772.1"/>
    </source>
</evidence>
<dbReference type="EMBL" id="BAABKK010000024">
    <property type="protein sequence ID" value="GAA5197772.1"/>
    <property type="molecule type" value="Genomic_DNA"/>
</dbReference>
<proteinExistence type="predicted"/>
<reference evidence="3" key="1">
    <citation type="journal article" date="2019" name="Int. J. Syst. Evol. Microbiol.">
        <title>The Global Catalogue of Microorganisms (GCM) 10K type strain sequencing project: providing services to taxonomists for standard genome sequencing and annotation.</title>
        <authorList>
            <consortium name="The Broad Institute Genomics Platform"/>
            <consortium name="The Broad Institute Genome Sequencing Center for Infectious Disease"/>
            <person name="Wu L."/>
            <person name="Ma J."/>
        </authorList>
    </citation>
    <scope>NUCLEOTIDE SEQUENCE [LARGE SCALE GENOMIC DNA]</scope>
    <source>
        <strain evidence="3">JCM 18514</strain>
    </source>
</reference>